<feature type="domain" description="RNA-binding S4" evidence="4">
    <location>
        <begin position="4"/>
        <end position="64"/>
    </location>
</feature>
<evidence type="ECO:0000313" key="5">
    <source>
        <dbReference type="EMBL" id="PCI76208.1"/>
    </source>
</evidence>
<keyword evidence="3" id="KW-0694">RNA-binding</keyword>
<reference evidence="6" key="1">
    <citation type="submission" date="2017-08" db="EMBL/GenBank/DDBJ databases">
        <title>A dynamic microbial community with high functional redundancy inhabits the cold, oxic subseafloor aquifer.</title>
        <authorList>
            <person name="Tully B.J."/>
            <person name="Wheat C.G."/>
            <person name="Glazer B.T."/>
            <person name="Huber J.A."/>
        </authorList>
    </citation>
    <scope>NUCLEOTIDE SEQUENCE [LARGE SCALE GENOMIC DNA]</scope>
</reference>
<dbReference type="PANTHER" id="PTHR47683">
    <property type="entry name" value="PSEUDOURIDINE SYNTHASE FAMILY PROTEIN-RELATED"/>
    <property type="match status" value="1"/>
</dbReference>
<protein>
    <submittedName>
        <fullName evidence="5">Pseudouridine synthase</fullName>
    </submittedName>
</protein>
<dbReference type="AlphaFoldDB" id="A0A2A4X0P4"/>
<dbReference type="CDD" id="cd00165">
    <property type="entry name" value="S4"/>
    <property type="match status" value="1"/>
</dbReference>
<dbReference type="InterPro" id="IPR042092">
    <property type="entry name" value="PsdUridine_s_RsuA/RluB/E/F_cat"/>
</dbReference>
<dbReference type="Proteomes" id="UP000218775">
    <property type="component" value="Unassembled WGS sequence"/>
</dbReference>
<dbReference type="Pfam" id="PF00849">
    <property type="entry name" value="PseudoU_synth_2"/>
    <property type="match status" value="1"/>
</dbReference>
<dbReference type="InterPro" id="IPR036986">
    <property type="entry name" value="S4_RNA-bd_sf"/>
</dbReference>
<sequence length="233" mass="26031">MAPLRLSKFLSRAGVTSRRKAEELIESGSVTVNGQRVTVPQHGVNPEKDRICVEDEPVKLEKSRVVYMLNKPKGYECSAIRHGRKRIVLDLFPHSALRLFTVGRLDRDTSGLLLVTNDGHFANSVIHPSSNLTREYLIKTKEEISSFHLKVISEGCFVENGYVRPIKVTKVRKGTLKIVVSEGKKREVRLLVKNADLSLLSLHRIRLGGLVLGTLPPGQTKTLTESEKQAIFS</sequence>
<comment type="similarity">
    <text evidence="1">Belongs to the pseudouridine synthase RsuA family.</text>
</comment>
<dbReference type="Gene3D" id="3.10.290.10">
    <property type="entry name" value="RNA-binding S4 domain"/>
    <property type="match status" value="1"/>
</dbReference>
<dbReference type="Gene3D" id="3.30.70.1560">
    <property type="entry name" value="Alpha-L RNA-binding motif"/>
    <property type="match status" value="1"/>
</dbReference>
<evidence type="ECO:0000256" key="1">
    <source>
        <dbReference type="ARBA" id="ARBA00008348"/>
    </source>
</evidence>
<accession>A0A2A4X0P4</accession>
<dbReference type="FunFam" id="3.10.290.10:FF:000003">
    <property type="entry name" value="Pseudouridine synthase"/>
    <property type="match status" value="1"/>
</dbReference>
<evidence type="ECO:0000259" key="4">
    <source>
        <dbReference type="SMART" id="SM00363"/>
    </source>
</evidence>
<keyword evidence="2" id="KW-0413">Isomerase</keyword>
<dbReference type="InterPro" id="IPR002942">
    <property type="entry name" value="S4_RNA-bd"/>
</dbReference>
<evidence type="ECO:0000256" key="3">
    <source>
        <dbReference type="PROSITE-ProRule" id="PRU00182"/>
    </source>
</evidence>
<dbReference type="InterPro" id="IPR018496">
    <property type="entry name" value="PsdUridine_synth_RsuA/RluB_CS"/>
</dbReference>
<comment type="caution">
    <text evidence="5">The sequence shown here is derived from an EMBL/GenBank/DDBJ whole genome shotgun (WGS) entry which is preliminary data.</text>
</comment>
<proteinExistence type="inferred from homology"/>
<dbReference type="GO" id="GO:0120159">
    <property type="term" value="F:rRNA pseudouridine synthase activity"/>
    <property type="evidence" value="ECO:0007669"/>
    <property type="project" value="UniProtKB-ARBA"/>
</dbReference>
<dbReference type="EMBL" id="NVUK01000032">
    <property type="protein sequence ID" value="PCI76208.1"/>
    <property type="molecule type" value="Genomic_DNA"/>
</dbReference>
<evidence type="ECO:0000313" key="6">
    <source>
        <dbReference type="Proteomes" id="UP000218775"/>
    </source>
</evidence>
<organism evidence="5 6">
    <name type="scientific">Aerophobetes bacterium</name>
    <dbReference type="NCBI Taxonomy" id="2030807"/>
    <lineage>
        <taxon>Bacteria</taxon>
        <taxon>Candidatus Aerophobota</taxon>
    </lineage>
</organism>
<dbReference type="InterPro" id="IPR050343">
    <property type="entry name" value="RsuA_PseudoU_synthase"/>
</dbReference>
<dbReference type="Gene3D" id="3.30.70.580">
    <property type="entry name" value="Pseudouridine synthase I, catalytic domain, N-terminal subdomain"/>
    <property type="match status" value="1"/>
</dbReference>
<dbReference type="PROSITE" id="PS50889">
    <property type="entry name" value="S4"/>
    <property type="match status" value="1"/>
</dbReference>
<dbReference type="Pfam" id="PF01479">
    <property type="entry name" value="S4"/>
    <property type="match status" value="1"/>
</dbReference>
<gene>
    <name evidence="5" type="ORF">COB21_04680</name>
</gene>
<dbReference type="SUPFAM" id="SSF55120">
    <property type="entry name" value="Pseudouridine synthase"/>
    <property type="match status" value="1"/>
</dbReference>
<dbReference type="SMART" id="SM00363">
    <property type="entry name" value="S4"/>
    <property type="match status" value="1"/>
</dbReference>
<dbReference type="GO" id="GO:0000455">
    <property type="term" value="P:enzyme-directed rRNA pseudouridine synthesis"/>
    <property type="evidence" value="ECO:0007669"/>
    <property type="project" value="UniProtKB-ARBA"/>
</dbReference>
<dbReference type="GO" id="GO:0003723">
    <property type="term" value="F:RNA binding"/>
    <property type="evidence" value="ECO:0007669"/>
    <property type="project" value="UniProtKB-KW"/>
</dbReference>
<dbReference type="InterPro" id="IPR006145">
    <property type="entry name" value="PsdUridine_synth_RsuA/RluA"/>
</dbReference>
<dbReference type="InterPro" id="IPR020094">
    <property type="entry name" value="TruA/RsuA/RluB/E/F_N"/>
</dbReference>
<evidence type="ECO:0000256" key="2">
    <source>
        <dbReference type="ARBA" id="ARBA00023235"/>
    </source>
</evidence>
<name>A0A2A4X0P4_UNCAE</name>
<dbReference type="InterPro" id="IPR020103">
    <property type="entry name" value="PsdUridine_synth_cat_dom_sf"/>
</dbReference>
<dbReference type="PANTHER" id="PTHR47683:SF2">
    <property type="entry name" value="RNA-BINDING S4 DOMAIN-CONTAINING PROTEIN"/>
    <property type="match status" value="1"/>
</dbReference>
<dbReference type="PROSITE" id="PS01149">
    <property type="entry name" value="PSI_RSU"/>
    <property type="match status" value="1"/>
</dbReference>
<dbReference type="SUPFAM" id="SSF55174">
    <property type="entry name" value="Alpha-L RNA-binding motif"/>
    <property type="match status" value="1"/>
</dbReference>